<dbReference type="Pfam" id="PF02833">
    <property type="entry name" value="DHHA2"/>
    <property type="match status" value="1"/>
</dbReference>
<dbReference type="SMART" id="SM01131">
    <property type="entry name" value="DHHA2"/>
    <property type="match status" value="1"/>
</dbReference>
<gene>
    <name evidence="6" type="primary">PPX1_2</name>
    <name evidence="6" type="ORF">MPSI1_002807</name>
</gene>
<keyword evidence="7" id="KW-1185">Reference proteome</keyword>
<comment type="cofactor">
    <cofactor evidence="1">
        <name>Mn(2+)</name>
        <dbReference type="ChEBI" id="CHEBI:29035"/>
    </cofactor>
</comment>
<dbReference type="Pfam" id="PF01368">
    <property type="entry name" value="DHH"/>
    <property type="match status" value="1"/>
</dbReference>
<evidence type="ECO:0000313" key="6">
    <source>
        <dbReference type="EMBL" id="WFD44141.1"/>
    </source>
</evidence>
<evidence type="ECO:0000256" key="3">
    <source>
        <dbReference type="ARBA" id="ARBA00022801"/>
    </source>
</evidence>
<dbReference type="GO" id="GO:0046872">
    <property type="term" value="F:metal ion binding"/>
    <property type="evidence" value="ECO:0007669"/>
    <property type="project" value="UniProtKB-KW"/>
</dbReference>
<dbReference type="InterPro" id="IPR001667">
    <property type="entry name" value="DDH_dom"/>
</dbReference>
<dbReference type="Gene3D" id="3.90.1640.10">
    <property type="entry name" value="inorganic pyrophosphatase (n-terminal core)"/>
    <property type="match status" value="1"/>
</dbReference>
<evidence type="ECO:0000256" key="4">
    <source>
        <dbReference type="ARBA" id="ARBA00023211"/>
    </source>
</evidence>
<evidence type="ECO:0000313" key="7">
    <source>
        <dbReference type="Proteomes" id="UP001214628"/>
    </source>
</evidence>
<dbReference type="AlphaFoldDB" id="A0AAF0FDB6"/>
<proteinExistence type="predicted"/>
<dbReference type="GO" id="GO:0004309">
    <property type="term" value="F:exopolyphosphatase activity"/>
    <property type="evidence" value="ECO:0007669"/>
    <property type="project" value="UniProtKB-EC"/>
</dbReference>
<feature type="domain" description="DHHA2" evidence="5">
    <location>
        <begin position="222"/>
        <end position="377"/>
    </location>
</feature>
<name>A0AAF0FDB6_9BASI</name>
<accession>A0AAF0FDB6</accession>
<protein>
    <submittedName>
        <fullName evidence="6">Exopolyphosphatase</fullName>
        <ecNumber evidence="6">3.6.1.11</ecNumber>
    </submittedName>
</protein>
<keyword evidence="3 6" id="KW-0378">Hydrolase</keyword>
<evidence type="ECO:0000256" key="1">
    <source>
        <dbReference type="ARBA" id="ARBA00001936"/>
    </source>
</evidence>
<dbReference type="PANTHER" id="PTHR12112">
    <property type="entry name" value="BNIP - RELATED"/>
    <property type="match status" value="1"/>
</dbReference>
<dbReference type="InterPro" id="IPR038222">
    <property type="entry name" value="DHHA2_dom_sf"/>
</dbReference>
<dbReference type="EC" id="3.6.1.11" evidence="6"/>
<dbReference type="EMBL" id="CP118378">
    <property type="protein sequence ID" value="WFD44141.1"/>
    <property type="molecule type" value="Genomic_DNA"/>
</dbReference>
<reference evidence="6" key="1">
    <citation type="submission" date="2023-02" db="EMBL/GenBank/DDBJ databases">
        <title>Mating type loci evolution in Malassezia.</title>
        <authorList>
            <person name="Coelho M.A."/>
        </authorList>
    </citation>
    <scope>NUCLEOTIDE SEQUENCE</scope>
    <source>
        <strain evidence="6">CBS 14136</strain>
    </source>
</reference>
<organism evidence="6 7">
    <name type="scientific">Malassezia psittaci</name>
    <dbReference type="NCBI Taxonomy" id="1821823"/>
    <lineage>
        <taxon>Eukaryota</taxon>
        <taxon>Fungi</taxon>
        <taxon>Dikarya</taxon>
        <taxon>Basidiomycota</taxon>
        <taxon>Ustilaginomycotina</taxon>
        <taxon>Malasseziomycetes</taxon>
        <taxon>Malasseziales</taxon>
        <taxon>Malasseziaceae</taxon>
        <taxon>Malassezia</taxon>
    </lineage>
</organism>
<dbReference type="Gene3D" id="3.10.310.20">
    <property type="entry name" value="DHHA2 domain"/>
    <property type="match status" value="1"/>
</dbReference>
<dbReference type="InterPro" id="IPR038763">
    <property type="entry name" value="DHH_sf"/>
</dbReference>
<dbReference type="SUPFAM" id="SSF64182">
    <property type="entry name" value="DHH phosphoesterases"/>
    <property type="match status" value="1"/>
</dbReference>
<evidence type="ECO:0000259" key="5">
    <source>
        <dbReference type="SMART" id="SM01131"/>
    </source>
</evidence>
<dbReference type="GO" id="GO:0005737">
    <property type="term" value="C:cytoplasm"/>
    <property type="evidence" value="ECO:0007669"/>
    <property type="project" value="InterPro"/>
</dbReference>
<dbReference type="Proteomes" id="UP001214628">
    <property type="component" value="Chromosome 4"/>
</dbReference>
<dbReference type="PANTHER" id="PTHR12112:SF39">
    <property type="entry name" value="EG:152A3.5 PROTEIN (FBGN0003116_PN PROTEIN)"/>
    <property type="match status" value="1"/>
</dbReference>
<sequence length="385" mass="43188">MLNMNNALSTFLRTGQNLPKPSSSRWVVGNEAGDLDSLACAIGYAYFSHLLHPQEPRWTPVIQTLRQDLALRPENLYVLHKCHIQSEDLFCLNDVPKLNSQSVVTLVDHNKATNVFADAKVERIIDHHMDEGVHNEATERIMMRPDQAGSCSSILTTHFASKLSKDCVVPTALADLLLSALLIDTDNFSETVGRAKEVDQAARAFLAPRSNYVSSEAQSKYYQEISQAQRDISNLSIAHKLKRDYKQFELPGQNNTTWRIGASSTVEPIKVLAEHGTILLQELAAFANERQLDVLVILAAFRDEQQNNHREVLIYSSNPDTQFASTLANTHDYQVDLVPLHQPGLDNVCKEQLCKAYTQRDPNVTRKQFAPALRQVCAQLSKSRL</sequence>
<keyword evidence="4" id="KW-0464">Manganese</keyword>
<dbReference type="InterPro" id="IPR004097">
    <property type="entry name" value="DHHA2"/>
</dbReference>
<keyword evidence="2" id="KW-0479">Metal-binding</keyword>
<evidence type="ECO:0000256" key="2">
    <source>
        <dbReference type="ARBA" id="ARBA00022723"/>
    </source>
</evidence>